<dbReference type="EMBL" id="HF936567">
    <property type="protein sequence ID" value="CCX34541.1"/>
    <property type="molecule type" value="Genomic_DNA"/>
</dbReference>
<evidence type="ECO:0000313" key="1">
    <source>
        <dbReference type="EMBL" id="CCX34541.1"/>
    </source>
</evidence>
<organism evidence="1 2">
    <name type="scientific">Pyronema omphalodes (strain CBS 100304)</name>
    <name type="common">Pyronema confluens</name>
    <dbReference type="NCBI Taxonomy" id="1076935"/>
    <lineage>
        <taxon>Eukaryota</taxon>
        <taxon>Fungi</taxon>
        <taxon>Dikarya</taxon>
        <taxon>Ascomycota</taxon>
        <taxon>Pezizomycotina</taxon>
        <taxon>Pezizomycetes</taxon>
        <taxon>Pezizales</taxon>
        <taxon>Pyronemataceae</taxon>
        <taxon>Pyronema</taxon>
    </lineage>
</organism>
<sequence>MASELVSPDTVSPRILSTNTRSNRRLRLARDSRELIGPPSLPSIRIQRHAVMTLAMEIDSRTAPHFTSVGLHADIAFGLHRPLRGGCDGVISAHRRCHGIPKPQFSSTDALLTLFRVLFLFLCQRSAWIRNQSDLLPFDALDPINTGRHFLPPA</sequence>
<proteinExistence type="predicted"/>
<dbReference type="Proteomes" id="UP000018144">
    <property type="component" value="Unassembled WGS sequence"/>
</dbReference>
<reference evidence="1 2" key="1">
    <citation type="journal article" date="2013" name="PLoS Genet.">
        <title>The genome and development-dependent transcriptomes of Pyronema confluens: a window into fungal evolution.</title>
        <authorList>
            <person name="Traeger S."/>
            <person name="Altegoer F."/>
            <person name="Freitag M."/>
            <person name="Gabaldon T."/>
            <person name="Kempken F."/>
            <person name="Kumar A."/>
            <person name="Marcet-Houben M."/>
            <person name="Poggeler S."/>
            <person name="Stajich J.E."/>
            <person name="Nowrousian M."/>
        </authorList>
    </citation>
    <scope>NUCLEOTIDE SEQUENCE [LARGE SCALE GENOMIC DNA]</scope>
    <source>
        <strain evidence="2">CBS 100304</strain>
        <tissue evidence="1">Vegetative mycelium</tissue>
    </source>
</reference>
<name>U4LQS8_PYROM</name>
<dbReference type="AlphaFoldDB" id="U4LQS8"/>
<protein>
    <submittedName>
        <fullName evidence="1">Uncharacterized protein</fullName>
    </submittedName>
</protein>
<keyword evidence="2" id="KW-1185">Reference proteome</keyword>
<gene>
    <name evidence="1" type="ORF">PCON_03934</name>
</gene>
<accession>U4LQS8</accession>
<evidence type="ECO:0000313" key="2">
    <source>
        <dbReference type="Proteomes" id="UP000018144"/>
    </source>
</evidence>